<dbReference type="Proteomes" id="UP001202180">
    <property type="component" value="Unassembled WGS sequence"/>
</dbReference>
<reference evidence="1 2" key="1">
    <citation type="submission" date="2022-04" db="EMBL/GenBank/DDBJ databases">
        <title>Spirosoma sp. strain RP8 genome sequencing and assembly.</title>
        <authorList>
            <person name="Jung Y."/>
        </authorList>
    </citation>
    <scope>NUCLEOTIDE SEQUENCE [LARGE SCALE GENOMIC DNA]</scope>
    <source>
        <strain evidence="1 2">RP8</strain>
    </source>
</reference>
<name>A0ABT0HPU0_9BACT</name>
<keyword evidence="2" id="KW-1185">Reference proteome</keyword>
<protein>
    <submittedName>
        <fullName evidence="1">Uncharacterized protein</fullName>
    </submittedName>
</protein>
<dbReference type="RefSeq" id="WP_232558393.1">
    <property type="nucleotide sequence ID" value="NZ_JALPRF010000003.1"/>
</dbReference>
<sequence>MNSSDKEPELTHSGANSPCEFTVNFGRTEKGTDICGPGVQLSCRIVRE</sequence>
<gene>
    <name evidence="1" type="ORF">M0L20_20135</name>
</gene>
<organism evidence="1 2">
    <name type="scientific">Spirosoma liriopis</name>
    <dbReference type="NCBI Taxonomy" id="2937440"/>
    <lineage>
        <taxon>Bacteria</taxon>
        <taxon>Pseudomonadati</taxon>
        <taxon>Bacteroidota</taxon>
        <taxon>Cytophagia</taxon>
        <taxon>Cytophagales</taxon>
        <taxon>Cytophagaceae</taxon>
        <taxon>Spirosoma</taxon>
    </lineage>
</organism>
<comment type="caution">
    <text evidence="1">The sequence shown here is derived from an EMBL/GenBank/DDBJ whole genome shotgun (WGS) entry which is preliminary data.</text>
</comment>
<evidence type="ECO:0000313" key="1">
    <source>
        <dbReference type="EMBL" id="MCK8494186.1"/>
    </source>
</evidence>
<dbReference type="EMBL" id="JALPRF010000003">
    <property type="protein sequence ID" value="MCK8494186.1"/>
    <property type="molecule type" value="Genomic_DNA"/>
</dbReference>
<proteinExistence type="predicted"/>
<accession>A0ABT0HPU0</accession>
<evidence type="ECO:0000313" key="2">
    <source>
        <dbReference type="Proteomes" id="UP001202180"/>
    </source>
</evidence>